<evidence type="ECO:0000313" key="8">
    <source>
        <dbReference type="Proteomes" id="UP000721415"/>
    </source>
</evidence>
<dbReference type="InterPro" id="IPR015422">
    <property type="entry name" value="PyrdxlP-dep_Trfase_small"/>
</dbReference>
<keyword evidence="4" id="KW-0456">Lyase</keyword>
<proteinExistence type="inferred from homology"/>
<evidence type="ECO:0000256" key="2">
    <source>
        <dbReference type="ARBA" id="ARBA00012224"/>
    </source>
</evidence>
<comment type="cofactor">
    <cofactor evidence="1">
        <name>pyridoxal 5'-phosphate</name>
        <dbReference type="ChEBI" id="CHEBI:597326"/>
    </cofactor>
</comment>
<dbReference type="PANTHER" id="PTHR43525">
    <property type="entry name" value="PROTEIN MALY"/>
    <property type="match status" value="1"/>
</dbReference>
<dbReference type="EC" id="4.4.1.13" evidence="2"/>
<evidence type="ECO:0000256" key="4">
    <source>
        <dbReference type="ARBA" id="ARBA00023239"/>
    </source>
</evidence>
<dbReference type="Proteomes" id="UP000721415">
    <property type="component" value="Unassembled WGS sequence"/>
</dbReference>
<dbReference type="SUPFAM" id="SSF53383">
    <property type="entry name" value="PLP-dependent transferases"/>
    <property type="match status" value="1"/>
</dbReference>
<feature type="domain" description="Aminotransferase class I/classII large" evidence="6">
    <location>
        <begin position="31"/>
        <end position="381"/>
    </location>
</feature>
<keyword evidence="7" id="KW-0032">Aminotransferase</keyword>
<comment type="similarity">
    <text evidence="5">Belongs to the class-II pyridoxal-phosphate-dependent aminotransferase family. MalY/PatB cystathionine beta-lyase subfamily.</text>
</comment>
<dbReference type="CDD" id="cd00609">
    <property type="entry name" value="AAT_like"/>
    <property type="match status" value="1"/>
</dbReference>
<dbReference type="InterPro" id="IPR015421">
    <property type="entry name" value="PyrdxlP-dep_Trfase_major"/>
</dbReference>
<sequence>MNFDKVIDRRGSYCTQWDYVEDRFGQSGLLPFTISDTDFALPDMVLSALHERVEHGVFGYTRWNHDDFKGSVASWFERRFSTDIDSNWVVYSPSVMYAVSQLIRLKSERGQGVVIQTPTYDAFYKTIQQNQRQVIENPLLFDETGYTIDFEHLEAVLSQPENVILLFCSPHNPSGRVWTPEELEKVVRLCEKYQVFMISDEIHMDVIRSKFHHIPVCQYSQKNVALLSSGSKTFNFAGLLFAYAMIPDAELRAAFLKQLKQADGLSSPSALGMIATMQAYHDCEDWVDQLNFYIEKNDQYVCAFLEEHCPKLKVIKSQSTYLMWIDIRPTGVTMDTLQSYLVKEGKVAIMDGKVYGGNGHHFLRLNIGCPRSKLAEGLQRLAKVYQMLIEK</sequence>
<evidence type="ECO:0000313" key="7">
    <source>
        <dbReference type="EMBL" id="MBG9986883.1"/>
    </source>
</evidence>
<protein>
    <recommendedName>
        <fullName evidence="2">cysteine-S-conjugate beta-lyase</fullName>
        <ecNumber evidence="2">4.4.1.13</ecNumber>
    </recommendedName>
</protein>
<dbReference type="EMBL" id="JACBXQ010000005">
    <property type="protein sequence ID" value="MBG9986883.1"/>
    <property type="molecule type" value="Genomic_DNA"/>
</dbReference>
<dbReference type="Gene3D" id="3.40.640.10">
    <property type="entry name" value="Type I PLP-dependent aspartate aminotransferase-like (Major domain)"/>
    <property type="match status" value="1"/>
</dbReference>
<reference evidence="7 8" key="1">
    <citation type="submission" date="2020-07" db="EMBL/GenBank/DDBJ databases">
        <title>Facklamia lactis sp. nov., isolated from raw milk.</title>
        <authorList>
            <person name="Doll E.V."/>
            <person name="Huptas C."/>
            <person name="Staib L."/>
            <person name="Wenning M."/>
            <person name="Scherer S."/>
        </authorList>
    </citation>
    <scope>NUCLEOTIDE SEQUENCE [LARGE SCALE GENOMIC DNA]</scope>
    <source>
        <strain evidence="7 8">DSM 111018</strain>
    </source>
</reference>
<dbReference type="PANTHER" id="PTHR43525:SF1">
    <property type="entry name" value="PROTEIN MALY"/>
    <property type="match status" value="1"/>
</dbReference>
<dbReference type="InterPro" id="IPR051798">
    <property type="entry name" value="Class-II_PLP-Dep_Aminotrans"/>
</dbReference>
<dbReference type="InterPro" id="IPR004839">
    <property type="entry name" value="Aminotransferase_I/II_large"/>
</dbReference>
<keyword evidence="7" id="KW-0808">Transferase</keyword>
<evidence type="ECO:0000256" key="3">
    <source>
        <dbReference type="ARBA" id="ARBA00022898"/>
    </source>
</evidence>
<dbReference type="InterPro" id="IPR027619">
    <property type="entry name" value="C-S_lyase_PatB-like"/>
</dbReference>
<dbReference type="Gene3D" id="3.90.1150.10">
    <property type="entry name" value="Aspartate Aminotransferase, domain 1"/>
    <property type="match status" value="1"/>
</dbReference>
<dbReference type="InterPro" id="IPR015424">
    <property type="entry name" value="PyrdxlP-dep_Trfase"/>
</dbReference>
<evidence type="ECO:0000256" key="5">
    <source>
        <dbReference type="ARBA" id="ARBA00037974"/>
    </source>
</evidence>
<evidence type="ECO:0000256" key="1">
    <source>
        <dbReference type="ARBA" id="ARBA00001933"/>
    </source>
</evidence>
<evidence type="ECO:0000259" key="6">
    <source>
        <dbReference type="Pfam" id="PF00155"/>
    </source>
</evidence>
<gene>
    <name evidence="7" type="ORF">HZY91_08285</name>
</gene>
<dbReference type="GO" id="GO:0008483">
    <property type="term" value="F:transaminase activity"/>
    <property type="evidence" value="ECO:0007669"/>
    <property type="project" value="UniProtKB-KW"/>
</dbReference>
<dbReference type="NCBIfam" id="TIGR04350">
    <property type="entry name" value="C_S_lyase_PatB"/>
    <property type="match status" value="1"/>
</dbReference>
<name>A0ABS0LRU3_9LACT</name>
<organism evidence="7 8">
    <name type="scientific">Facklamia lactis</name>
    <dbReference type="NCBI Taxonomy" id="2749967"/>
    <lineage>
        <taxon>Bacteria</taxon>
        <taxon>Bacillati</taxon>
        <taxon>Bacillota</taxon>
        <taxon>Bacilli</taxon>
        <taxon>Lactobacillales</taxon>
        <taxon>Aerococcaceae</taxon>
        <taxon>Facklamia</taxon>
    </lineage>
</organism>
<accession>A0ABS0LRU3</accession>
<keyword evidence="3" id="KW-0663">Pyridoxal phosphate</keyword>
<comment type="caution">
    <text evidence="7">The sequence shown here is derived from an EMBL/GenBank/DDBJ whole genome shotgun (WGS) entry which is preliminary data.</text>
</comment>
<keyword evidence="8" id="KW-1185">Reference proteome</keyword>
<dbReference type="Pfam" id="PF00155">
    <property type="entry name" value="Aminotran_1_2"/>
    <property type="match status" value="1"/>
</dbReference>
<dbReference type="RefSeq" id="WP_197115804.1">
    <property type="nucleotide sequence ID" value="NZ_JACBXQ010000005.1"/>
</dbReference>